<organism evidence="1 2">
    <name type="scientific">Bacillus mycoides</name>
    <dbReference type="NCBI Taxonomy" id="1405"/>
    <lineage>
        <taxon>Bacteria</taxon>
        <taxon>Bacillati</taxon>
        <taxon>Bacillota</taxon>
        <taxon>Bacilli</taxon>
        <taxon>Bacillales</taxon>
        <taxon>Bacillaceae</taxon>
        <taxon>Bacillus</taxon>
        <taxon>Bacillus cereus group</taxon>
    </lineage>
</organism>
<dbReference type="Proteomes" id="UP000596196">
    <property type="component" value="Chromosome"/>
</dbReference>
<evidence type="ECO:0000313" key="1">
    <source>
        <dbReference type="EMBL" id="QQA15808.1"/>
    </source>
</evidence>
<reference evidence="1 2" key="1">
    <citation type="submission" date="2020-12" db="EMBL/GenBank/DDBJ databases">
        <title>FDA dAtabase for Regulatory Grade micrObial Sequences (FDA-ARGOS): Supporting development and validation of Infectious Disease Dx tests.</title>
        <authorList>
            <person name="Nelson B."/>
            <person name="Plummer A."/>
            <person name="Tallon L."/>
            <person name="Sadzewicz L."/>
            <person name="Zhao X."/>
            <person name="Boylan J."/>
            <person name="Ott S."/>
            <person name="Bowen H."/>
            <person name="Vavikolanu K."/>
            <person name="Mehta A."/>
            <person name="Aluvathingal J."/>
            <person name="Nadendla S."/>
            <person name="Myers T."/>
            <person name="Yan Y."/>
            <person name="Sichtig H."/>
        </authorList>
    </citation>
    <scope>NUCLEOTIDE SEQUENCE [LARGE SCALE GENOMIC DNA]</scope>
    <source>
        <strain evidence="1 2">FDAARGOS_924</strain>
    </source>
</reference>
<name>A0ABX6Z700_BACMY</name>
<dbReference type="RefSeq" id="WP_016127662.1">
    <property type="nucleotide sequence ID" value="NZ_CP009692.1"/>
</dbReference>
<evidence type="ECO:0000313" key="2">
    <source>
        <dbReference type="Proteomes" id="UP000596196"/>
    </source>
</evidence>
<keyword evidence="2" id="KW-1185">Reference proteome</keyword>
<dbReference type="EMBL" id="CP065877">
    <property type="protein sequence ID" value="QQA15808.1"/>
    <property type="molecule type" value="Genomic_DNA"/>
</dbReference>
<gene>
    <name evidence="1" type="ORF">I6G81_26155</name>
</gene>
<protein>
    <submittedName>
        <fullName evidence="1">Rolling circle replication protein, Rep63 protein</fullName>
    </submittedName>
</protein>
<proteinExistence type="predicted"/>
<accession>A0ABX6Z700</accession>
<sequence length="127" mass="14962">MAYWFVEVFEIVRFAQRKLVRDDVRIYSMLLSEGGYIALLTLTFGHNKADRLKETLEKFGNATRKFMSGRAYNNIRDELDLIGRIQVFEVTYSKNGFHPHVHIALFYMNDVELKIIEKKYFFVGKGL</sequence>